<protein>
    <submittedName>
        <fullName evidence="2">ATP-grasp ribosomal peptide maturase</fullName>
    </submittedName>
</protein>
<dbReference type="GO" id="GO:0018169">
    <property type="term" value="F:ribosomal S6-glutamic acid ligase activity"/>
    <property type="evidence" value="ECO:0007669"/>
    <property type="project" value="TreeGrafter"/>
</dbReference>
<name>A0A7W9LB57_9ACTN</name>
<dbReference type="PANTHER" id="PTHR21621">
    <property type="entry name" value="RIBOSOMAL PROTEIN S6 MODIFICATION PROTEIN"/>
    <property type="match status" value="1"/>
</dbReference>
<dbReference type="GO" id="GO:0005737">
    <property type="term" value="C:cytoplasm"/>
    <property type="evidence" value="ECO:0007669"/>
    <property type="project" value="TreeGrafter"/>
</dbReference>
<dbReference type="InterPro" id="IPR026449">
    <property type="entry name" value="GRASP_SAV_5884"/>
</dbReference>
<dbReference type="SUPFAM" id="SSF56059">
    <property type="entry name" value="Glutathione synthetase ATP-binding domain-like"/>
    <property type="match status" value="1"/>
</dbReference>
<organism evidence="2 3">
    <name type="scientific">Nonomuraea jabiensis</name>
    <dbReference type="NCBI Taxonomy" id="882448"/>
    <lineage>
        <taxon>Bacteria</taxon>
        <taxon>Bacillati</taxon>
        <taxon>Actinomycetota</taxon>
        <taxon>Actinomycetes</taxon>
        <taxon>Streptosporangiales</taxon>
        <taxon>Streptosporangiaceae</taxon>
        <taxon>Nonomuraea</taxon>
    </lineage>
</organism>
<proteinExistence type="predicted"/>
<gene>
    <name evidence="2" type="ORF">HD596_004158</name>
</gene>
<evidence type="ECO:0000259" key="1">
    <source>
        <dbReference type="Pfam" id="PF21068"/>
    </source>
</evidence>
<dbReference type="PANTHER" id="PTHR21621:SF0">
    <property type="entry name" value="BETA-CITRYLGLUTAMATE SYNTHASE B-RELATED"/>
    <property type="match status" value="1"/>
</dbReference>
<reference evidence="2 3" key="1">
    <citation type="submission" date="2020-08" db="EMBL/GenBank/DDBJ databases">
        <title>Sequencing the genomes of 1000 actinobacteria strains.</title>
        <authorList>
            <person name="Klenk H.-P."/>
        </authorList>
    </citation>
    <scope>NUCLEOTIDE SEQUENCE [LARGE SCALE GENOMIC DNA]</scope>
    <source>
        <strain evidence="2 3">DSM 45507</strain>
    </source>
</reference>
<dbReference type="Pfam" id="PF21068">
    <property type="entry name" value="ATPgraspMvdD"/>
    <property type="match status" value="1"/>
</dbReference>
<comment type="caution">
    <text evidence="2">The sequence shown here is derived from an EMBL/GenBank/DDBJ whole genome shotgun (WGS) entry which is preliminary data.</text>
</comment>
<dbReference type="AlphaFoldDB" id="A0A7W9LB57"/>
<dbReference type="RefSeq" id="WP_313044625.1">
    <property type="nucleotide sequence ID" value="NZ_JACHMB010000001.1"/>
</dbReference>
<evidence type="ECO:0000313" key="2">
    <source>
        <dbReference type="EMBL" id="MBB5777402.1"/>
    </source>
</evidence>
<evidence type="ECO:0000313" key="3">
    <source>
        <dbReference type="Proteomes" id="UP000579153"/>
    </source>
</evidence>
<dbReference type="Gene3D" id="3.30.470.20">
    <property type="entry name" value="ATP-grasp fold, B domain"/>
    <property type="match status" value="1"/>
</dbReference>
<accession>A0A7W9LB57</accession>
<sequence length="325" mass="35475">MRSSPGTVMVVTCAEDVTANLVIAKLNERDVNVARVDPADIGPGLVVGAQIGAGPATRWDGWLRTPTRDVALKDVRAVYHRRPSLWRFHDLEPQAREFAMAEARQGVKGLLAALPACRYVNHPAANDLAEIKPAQLRTAVDAGFRVPPTLITNDLDAVRAFAEQHAPVIYKSFRGVPSAPGGEVAAIWTQRIDAADVDDRVAITAHLFQAEIPKTSDARVTVIGDRVFAQEITNQDGVLDWRATDWATLRHTPIQVPRTVQAAARVYLDRFGLAFGCFDFALQKITGGHQWTFIECNPNGQWGWLPDADAIAAAFADTLLEGWAS</sequence>
<keyword evidence="3" id="KW-1185">Reference proteome</keyword>
<dbReference type="InterPro" id="IPR048936">
    <property type="entry name" value="MvdD-like_ATPgrasp"/>
</dbReference>
<feature type="domain" description="MvdD-like pre-ATP grasp" evidence="1">
    <location>
        <begin position="7"/>
        <end position="123"/>
    </location>
</feature>
<dbReference type="EMBL" id="JACHMB010000001">
    <property type="protein sequence ID" value="MBB5777402.1"/>
    <property type="molecule type" value="Genomic_DNA"/>
</dbReference>
<dbReference type="NCBIfam" id="TIGR04187">
    <property type="entry name" value="GRASP_SAV_5884"/>
    <property type="match status" value="1"/>
</dbReference>
<dbReference type="GO" id="GO:0009432">
    <property type="term" value="P:SOS response"/>
    <property type="evidence" value="ECO:0007669"/>
    <property type="project" value="TreeGrafter"/>
</dbReference>
<dbReference type="Proteomes" id="UP000579153">
    <property type="component" value="Unassembled WGS sequence"/>
</dbReference>